<keyword evidence="2" id="KW-1185">Reference proteome</keyword>
<accession>A0AAD3T088</accession>
<comment type="caution">
    <text evidence="1">The sequence shown here is derived from an EMBL/GenBank/DDBJ whole genome shotgun (WGS) entry which is preliminary data.</text>
</comment>
<dbReference type="Proteomes" id="UP001279734">
    <property type="component" value="Unassembled WGS sequence"/>
</dbReference>
<protein>
    <submittedName>
        <fullName evidence="1">Uncharacterized protein</fullName>
    </submittedName>
</protein>
<dbReference type="EMBL" id="BSYO01000023">
    <property type="protein sequence ID" value="GMH21333.1"/>
    <property type="molecule type" value="Genomic_DNA"/>
</dbReference>
<proteinExistence type="predicted"/>
<evidence type="ECO:0000313" key="1">
    <source>
        <dbReference type="EMBL" id="GMH21333.1"/>
    </source>
</evidence>
<sequence length="104" mass="11539">MAHCGVTAVLTSITLAQDASSSTFSWPLTEQGSDDDRTMEEVKGGDPLGVTTFERGRHLGVPILELDRALRVPLDLKSAESSRSIYVLYREVMLRGFMQLYFSL</sequence>
<evidence type="ECO:0000313" key="2">
    <source>
        <dbReference type="Proteomes" id="UP001279734"/>
    </source>
</evidence>
<organism evidence="1 2">
    <name type="scientific">Nepenthes gracilis</name>
    <name type="common">Slender pitcher plant</name>
    <dbReference type="NCBI Taxonomy" id="150966"/>
    <lineage>
        <taxon>Eukaryota</taxon>
        <taxon>Viridiplantae</taxon>
        <taxon>Streptophyta</taxon>
        <taxon>Embryophyta</taxon>
        <taxon>Tracheophyta</taxon>
        <taxon>Spermatophyta</taxon>
        <taxon>Magnoliopsida</taxon>
        <taxon>eudicotyledons</taxon>
        <taxon>Gunneridae</taxon>
        <taxon>Pentapetalae</taxon>
        <taxon>Caryophyllales</taxon>
        <taxon>Nepenthaceae</taxon>
        <taxon>Nepenthes</taxon>
    </lineage>
</organism>
<reference evidence="1" key="1">
    <citation type="submission" date="2023-05" db="EMBL/GenBank/DDBJ databases">
        <title>Nepenthes gracilis genome sequencing.</title>
        <authorList>
            <person name="Fukushima K."/>
        </authorList>
    </citation>
    <scope>NUCLEOTIDE SEQUENCE</scope>
    <source>
        <strain evidence="1">SING2019-196</strain>
    </source>
</reference>
<dbReference type="AlphaFoldDB" id="A0AAD3T088"/>
<gene>
    <name evidence="1" type="ORF">Nepgr_023175</name>
</gene>
<name>A0AAD3T088_NEPGR</name>